<evidence type="ECO:0000313" key="5">
    <source>
        <dbReference type="EMBL" id="PMB48280.1"/>
    </source>
</evidence>
<dbReference type="Gene3D" id="1.10.10.2840">
    <property type="entry name" value="PucR C-terminal helix-turn-helix domain"/>
    <property type="match status" value="1"/>
</dbReference>
<dbReference type="Pfam" id="PF13556">
    <property type="entry name" value="HTH_30"/>
    <property type="match status" value="1"/>
</dbReference>
<organism evidence="5 6">
    <name type="scientific">Fischerella thermalis CCMEE 5330</name>
    <dbReference type="NCBI Taxonomy" id="2019670"/>
    <lineage>
        <taxon>Bacteria</taxon>
        <taxon>Bacillati</taxon>
        <taxon>Cyanobacteriota</taxon>
        <taxon>Cyanophyceae</taxon>
        <taxon>Nostocales</taxon>
        <taxon>Hapalosiphonaceae</taxon>
        <taxon>Fischerella</taxon>
    </lineage>
</organism>
<dbReference type="EMBL" id="NMQI01000031">
    <property type="protein sequence ID" value="PMB48280.1"/>
    <property type="molecule type" value="Genomic_DNA"/>
</dbReference>
<accession>A0A2N6MNF2</accession>
<keyword evidence="2" id="KW-0175">Coiled coil</keyword>
<dbReference type="InterPro" id="IPR025736">
    <property type="entry name" value="PucR_C-HTH_dom"/>
</dbReference>
<dbReference type="Proteomes" id="UP000234966">
    <property type="component" value="Unassembled WGS sequence"/>
</dbReference>
<dbReference type="InterPro" id="IPR041522">
    <property type="entry name" value="CdaR_GGDEF"/>
</dbReference>
<evidence type="ECO:0000256" key="1">
    <source>
        <dbReference type="ARBA" id="ARBA00006754"/>
    </source>
</evidence>
<feature type="coiled-coil region" evidence="2">
    <location>
        <begin position="123"/>
        <end position="157"/>
    </location>
</feature>
<evidence type="ECO:0000259" key="4">
    <source>
        <dbReference type="Pfam" id="PF17853"/>
    </source>
</evidence>
<proteinExistence type="inferred from homology"/>
<name>A0A2N6MNF2_9CYAN</name>
<feature type="domain" description="CdaR GGDEF-like" evidence="4">
    <location>
        <begin position="293"/>
        <end position="421"/>
    </location>
</feature>
<dbReference type="InterPro" id="IPR051448">
    <property type="entry name" value="CdaR-like_regulators"/>
</dbReference>
<evidence type="ECO:0000313" key="6">
    <source>
        <dbReference type="Proteomes" id="UP000234966"/>
    </source>
</evidence>
<dbReference type="InterPro" id="IPR042070">
    <property type="entry name" value="PucR_C-HTH_sf"/>
</dbReference>
<dbReference type="Pfam" id="PF17853">
    <property type="entry name" value="GGDEF_2"/>
    <property type="match status" value="1"/>
</dbReference>
<dbReference type="PANTHER" id="PTHR33744:SF1">
    <property type="entry name" value="DNA-BINDING TRANSCRIPTIONAL ACTIVATOR ADER"/>
    <property type="match status" value="1"/>
</dbReference>
<protein>
    <recommendedName>
        <fullName evidence="7">PucR family transcriptional regulator</fullName>
    </recommendedName>
</protein>
<dbReference type="PANTHER" id="PTHR33744">
    <property type="entry name" value="CARBOHYDRATE DIACID REGULATOR"/>
    <property type="match status" value="1"/>
</dbReference>
<evidence type="ECO:0000259" key="3">
    <source>
        <dbReference type="Pfam" id="PF13556"/>
    </source>
</evidence>
<comment type="caution">
    <text evidence="5">The sequence shown here is derived from an EMBL/GenBank/DDBJ whole genome shotgun (WGS) entry which is preliminary data.</text>
</comment>
<comment type="similarity">
    <text evidence="1">Belongs to the CdaR family.</text>
</comment>
<gene>
    <name evidence="5" type="ORF">CEN41_01740</name>
</gene>
<evidence type="ECO:0000256" key="2">
    <source>
        <dbReference type="SAM" id="Coils"/>
    </source>
</evidence>
<sequence>MADKNTATLQSLMRFALPLGTALVAGDPESQINWAITVRAQPPAFPDIYGGELALVSMDVLRSYDSRITLSEVVQSLHEVGVQAVAVEGDVARYAINVASERNICLLALPEGTNLPSVERAVNKLILNQAAQLTERAMEIQRQLTRLVAENRELSSLLQVIARATAKPVVVHDDAGVLMEQVYPSVGKRTVTGRSLVQSLPYAQFQKWLEKESPSMQGVIVQSPIGYTTVLKVEKRIAGYLSLVEKTDDIDDFDRLVLVYGADVCAIEMAKTRAIASAVEQARGDWVQMWLSGTPGDEDLLTTRAQQSGFEPNSTFVTVVFRTVTEGSQMMPLDSLISLVRDDFTRRQLAGAVGQYVDVIVALYPLDSANDLKRVRNHVEELRAQMATRTPSGLVAAGISRPMQGLQGLRDAYREAKDAVSIALELGDREKSTFYGDLKLYQLLLALKDRSLPHLKRFHHEILGPLLEHDNRKQSDLIRTLEGFFNANGNLAKAAENLDVHRNTLVYRLERIAELTELDLDDADNRLILHLALKIERVLATIPSER</sequence>
<feature type="domain" description="PucR C-terminal helix-turn-helix" evidence="3">
    <location>
        <begin position="477"/>
        <end position="535"/>
    </location>
</feature>
<dbReference type="AlphaFoldDB" id="A0A2N6MNF2"/>
<evidence type="ECO:0008006" key="7">
    <source>
        <dbReference type="Google" id="ProtNLM"/>
    </source>
</evidence>
<reference evidence="5 6" key="1">
    <citation type="submission" date="2017-07" db="EMBL/GenBank/DDBJ databases">
        <title>Genomes of Fischerella (Mastigocladus) sp. strains.</title>
        <authorList>
            <person name="Miller S.R."/>
        </authorList>
    </citation>
    <scope>NUCLEOTIDE SEQUENCE [LARGE SCALE GENOMIC DNA]</scope>
    <source>
        <strain evidence="5 6">CCMEE 5330</strain>
    </source>
</reference>